<evidence type="ECO:0000313" key="3">
    <source>
        <dbReference type="Proteomes" id="UP000663891"/>
    </source>
</evidence>
<feature type="non-terminal residue" evidence="2">
    <location>
        <position position="63"/>
    </location>
</feature>
<name>A0A815VTZ8_9BILA</name>
<dbReference type="InterPro" id="IPR000994">
    <property type="entry name" value="Pept_M24"/>
</dbReference>
<evidence type="ECO:0000259" key="1">
    <source>
        <dbReference type="Pfam" id="PF00557"/>
    </source>
</evidence>
<dbReference type="Gene3D" id="3.90.230.10">
    <property type="entry name" value="Creatinase/methionine aminopeptidase superfamily"/>
    <property type="match status" value="1"/>
</dbReference>
<feature type="domain" description="Peptidase M24" evidence="1">
    <location>
        <begin position="3"/>
        <end position="62"/>
    </location>
</feature>
<dbReference type="InterPro" id="IPR036005">
    <property type="entry name" value="Creatinase/aminopeptidase-like"/>
</dbReference>
<dbReference type="PANTHER" id="PTHR43330:SF7">
    <property type="entry name" value="METHIONINE AMINOPEPTIDASE 1"/>
    <property type="match status" value="1"/>
</dbReference>
<dbReference type="SUPFAM" id="SSF55920">
    <property type="entry name" value="Creatinase/aminopeptidase"/>
    <property type="match status" value="1"/>
</dbReference>
<gene>
    <name evidence="2" type="ORF">VCS650_LOCUS43906</name>
</gene>
<dbReference type="GO" id="GO:0070006">
    <property type="term" value="F:metalloaminopeptidase activity"/>
    <property type="evidence" value="ECO:0007669"/>
    <property type="project" value="TreeGrafter"/>
</dbReference>
<reference evidence="2" key="1">
    <citation type="submission" date="2021-02" db="EMBL/GenBank/DDBJ databases">
        <authorList>
            <person name="Nowell W R."/>
        </authorList>
    </citation>
    <scope>NUCLEOTIDE SEQUENCE</scope>
</reference>
<feature type="non-terminal residue" evidence="2">
    <location>
        <position position="1"/>
    </location>
</feature>
<protein>
    <recommendedName>
        <fullName evidence="1">Peptidase M24 domain-containing protein</fullName>
    </recommendedName>
</protein>
<dbReference type="Pfam" id="PF00557">
    <property type="entry name" value="Peptidase_M24"/>
    <property type="match status" value="1"/>
</dbReference>
<accession>A0A815VTZ8</accession>
<comment type="caution">
    <text evidence="2">The sequence shown here is derived from an EMBL/GenBank/DDBJ whole genome shotgun (WGS) entry which is preliminary data.</text>
</comment>
<dbReference type="Proteomes" id="UP000663891">
    <property type="component" value="Unassembled WGS sequence"/>
</dbReference>
<organism evidence="2 3">
    <name type="scientific">Adineta steineri</name>
    <dbReference type="NCBI Taxonomy" id="433720"/>
    <lineage>
        <taxon>Eukaryota</taxon>
        <taxon>Metazoa</taxon>
        <taxon>Spiralia</taxon>
        <taxon>Gnathifera</taxon>
        <taxon>Rotifera</taxon>
        <taxon>Eurotatoria</taxon>
        <taxon>Bdelloidea</taxon>
        <taxon>Adinetida</taxon>
        <taxon>Adinetidae</taxon>
        <taxon>Adineta</taxon>
    </lineage>
</organism>
<proteinExistence type="predicted"/>
<dbReference type="OrthoDB" id="3209743at2759"/>
<dbReference type="GO" id="GO:0005829">
    <property type="term" value="C:cytosol"/>
    <property type="evidence" value="ECO:0007669"/>
    <property type="project" value="TreeGrafter"/>
</dbReference>
<dbReference type="PANTHER" id="PTHR43330">
    <property type="entry name" value="METHIONINE AMINOPEPTIDASE"/>
    <property type="match status" value="1"/>
</dbReference>
<dbReference type="AlphaFoldDB" id="A0A815VTZ8"/>
<sequence>DISVYKNGFHSDLNETFLIGNVDQKSRDLVRTAYECLEKAMEMVRPGTKYRDVGTVIQKHATA</sequence>
<evidence type="ECO:0000313" key="2">
    <source>
        <dbReference type="EMBL" id="CAF1537244.1"/>
    </source>
</evidence>
<dbReference type="EMBL" id="CAJNON010005811">
    <property type="protein sequence ID" value="CAF1537244.1"/>
    <property type="molecule type" value="Genomic_DNA"/>
</dbReference>